<name>A0A2T1HTM4_9HYPH</name>
<feature type="chain" id="PRO_5015442168" evidence="1">
    <location>
        <begin position="28"/>
        <end position="342"/>
    </location>
</feature>
<feature type="signal peptide" evidence="1">
    <location>
        <begin position="1"/>
        <end position="27"/>
    </location>
</feature>
<sequence length="342" mass="36284">MVVHALARAVTLGAVLLALVSAAPAGAQTAVRVLLDGRIDVLGAPFLLAQERGYFRAENLDVSLEPGTGSRDAVARLAAGDHHLGVGDINTLIRMRDENPAVDLKAVFMLQDAPPFAVIGRKSRGLSEDPSSLAGKVIGASSADGAAAQWPVYRALAKLEAAAARIESVGLAVREPMLASGELDAVFGSAVSTPVVLRSRGVPADDLVVLAMRDAGLQLYGDAVLATGAFARENPDALRAFLRALSRGMRDAVADPAAAVDAALRRNEQLRREVENERLLRAVQTVHVTPWVRENGWGGVDPARFARAIEQIGLAFGFRQKPQVADVFTGEFLPDPEDRRID</sequence>
<dbReference type="Pfam" id="PF09084">
    <property type="entry name" value="NMT1"/>
    <property type="match status" value="1"/>
</dbReference>
<evidence type="ECO:0000313" key="3">
    <source>
        <dbReference type="EMBL" id="PSC05001.1"/>
    </source>
</evidence>
<comment type="caution">
    <text evidence="3">The sequence shown here is derived from an EMBL/GenBank/DDBJ whole genome shotgun (WGS) entry which is preliminary data.</text>
</comment>
<evidence type="ECO:0000256" key="1">
    <source>
        <dbReference type="SAM" id="SignalP"/>
    </source>
</evidence>
<dbReference type="GO" id="GO:0009228">
    <property type="term" value="P:thiamine biosynthetic process"/>
    <property type="evidence" value="ECO:0007669"/>
    <property type="project" value="InterPro"/>
</dbReference>
<gene>
    <name evidence="3" type="ORF">SLNSH_11180</name>
</gene>
<dbReference type="OrthoDB" id="5372616at2"/>
<reference evidence="4" key="1">
    <citation type="submission" date="2018-03" db="EMBL/GenBank/DDBJ databases">
        <authorList>
            <person name="Sun L."/>
            <person name="Liu H."/>
            <person name="Chen W."/>
            <person name="Huang K."/>
            <person name="Liu W."/>
            <person name="Gao X."/>
        </authorList>
    </citation>
    <scope>NUCLEOTIDE SEQUENCE [LARGE SCALE GENOMIC DNA]</scope>
    <source>
        <strain evidence="4">SH9</strain>
    </source>
</reference>
<dbReference type="Proteomes" id="UP000239772">
    <property type="component" value="Unassembled WGS sequence"/>
</dbReference>
<evidence type="ECO:0000259" key="2">
    <source>
        <dbReference type="Pfam" id="PF09084"/>
    </source>
</evidence>
<protein>
    <submittedName>
        <fullName evidence="3">ABC transporter substrate-binding protein</fullName>
    </submittedName>
</protein>
<feature type="domain" description="SsuA/THI5-like" evidence="2">
    <location>
        <begin position="44"/>
        <end position="259"/>
    </location>
</feature>
<organism evidence="3 4">
    <name type="scientific">Alsobacter soli</name>
    <dbReference type="NCBI Taxonomy" id="2109933"/>
    <lineage>
        <taxon>Bacteria</taxon>
        <taxon>Pseudomonadati</taxon>
        <taxon>Pseudomonadota</taxon>
        <taxon>Alphaproteobacteria</taxon>
        <taxon>Hyphomicrobiales</taxon>
        <taxon>Alsobacteraceae</taxon>
        <taxon>Alsobacter</taxon>
    </lineage>
</organism>
<keyword evidence="4" id="KW-1185">Reference proteome</keyword>
<dbReference type="SUPFAM" id="SSF53850">
    <property type="entry name" value="Periplasmic binding protein-like II"/>
    <property type="match status" value="1"/>
</dbReference>
<dbReference type="RefSeq" id="WP_106337051.1">
    <property type="nucleotide sequence ID" value="NZ_PVZS01000010.1"/>
</dbReference>
<dbReference type="PANTHER" id="PTHR31528">
    <property type="entry name" value="4-AMINO-5-HYDROXYMETHYL-2-METHYLPYRIMIDINE PHOSPHATE SYNTHASE THI11-RELATED"/>
    <property type="match status" value="1"/>
</dbReference>
<evidence type="ECO:0000313" key="4">
    <source>
        <dbReference type="Proteomes" id="UP000239772"/>
    </source>
</evidence>
<accession>A0A2T1HTM4</accession>
<dbReference type="PANTHER" id="PTHR31528:SF15">
    <property type="entry name" value="RIBOFLAVIN-BINDING PROTEIN RIBY"/>
    <property type="match status" value="1"/>
</dbReference>
<dbReference type="AlphaFoldDB" id="A0A2T1HTM4"/>
<dbReference type="EMBL" id="PVZS01000010">
    <property type="protein sequence ID" value="PSC05001.1"/>
    <property type="molecule type" value="Genomic_DNA"/>
</dbReference>
<dbReference type="InterPro" id="IPR027939">
    <property type="entry name" value="NMT1/THI5"/>
</dbReference>
<keyword evidence="1" id="KW-0732">Signal</keyword>
<proteinExistence type="predicted"/>
<dbReference type="InterPro" id="IPR015168">
    <property type="entry name" value="SsuA/THI5"/>
</dbReference>
<dbReference type="Gene3D" id="3.40.190.10">
    <property type="entry name" value="Periplasmic binding protein-like II"/>
    <property type="match status" value="2"/>
</dbReference>